<keyword evidence="4" id="KW-1185">Reference proteome</keyword>
<dbReference type="PANTHER" id="PTHR31325">
    <property type="entry name" value="OS01G0798800 PROTEIN-RELATED"/>
    <property type="match status" value="1"/>
</dbReference>
<keyword evidence="1" id="KW-1133">Transmembrane helix</keyword>
<feature type="domain" description="DUF4220" evidence="2">
    <location>
        <begin position="2"/>
        <end position="332"/>
    </location>
</feature>
<reference evidence="4" key="1">
    <citation type="journal article" date="2012" name="Nature">
        <title>A physical, genetic and functional sequence assembly of the barley genome.</title>
        <authorList>
            <consortium name="The International Barley Genome Sequencing Consortium"/>
            <person name="Mayer K.F."/>
            <person name="Waugh R."/>
            <person name="Brown J.W."/>
            <person name="Schulman A."/>
            <person name="Langridge P."/>
            <person name="Platzer M."/>
            <person name="Fincher G.B."/>
            <person name="Muehlbauer G.J."/>
            <person name="Sato K."/>
            <person name="Close T.J."/>
            <person name="Wise R.P."/>
            <person name="Stein N."/>
        </authorList>
    </citation>
    <scope>NUCLEOTIDE SEQUENCE [LARGE SCALE GENOMIC DNA]</scope>
    <source>
        <strain evidence="4">cv. Morex</strain>
    </source>
</reference>
<feature type="transmembrane region" description="Helical" evidence="1">
    <location>
        <begin position="58"/>
        <end position="77"/>
    </location>
</feature>
<dbReference type="Gramene" id="HORVU.MOREX.r3.3HG0222310.1">
    <property type="protein sequence ID" value="HORVU.MOREX.r3.3HG0222310.1.CDS1"/>
    <property type="gene ID" value="HORVU.MOREX.r3.3HG0222310"/>
</dbReference>
<dbReference type="InterPro" id="IPR025315">
    <property type="entry name" value="DUF4220"/>
</dbReference>
<accession>A0A8I7B8W1</accession>
<feature type="transmembrane region" description="Helical" evidence="1">
    <location>
        <begin position="86"/>
        <end position="103"/>
    </location>
</feature>
<dbReference type="Pfam" id="PF13968">
    <property type="entry name" value="DUF4220"/>
    <property type="match status" value="1"/>
</dbReference>
<evidence type="ECO:0000256" key="1">
    <source>
        <dbReference type="SAM" id="Phobius"/>
    </source>
</evidence>
<evidence type="ECO:0000313" key="3">
    <source>
        <dbReference type="EnsemblPlants" id="HORVU.MOREX.r3.3HG0222310.1.CDS1"/>
    </source>
</evidence>
<dbReference type="AlphaFoldDB" id="A0A8I7B8W1"/>
<sequence length="623" mass="69884">MLYQMADSIALYILGHMSLSSRPHEQQQLMAFWASMLLVHLGGQDTITAYAMEDNDLWLRHLFTLVVQAVGAAYVLYKYVAGGSRALLAAAVLMFLVGVVKYGERIYALYSSGLGSISKFLDGFEVPRNARNVEYPVPPNLDDEEEVLQGAHDLLHICMGQLVDYKVWPSQFQTRAISVYHDRTRTNRNGTTSTTGRSKLLELVGMQLSLMRDILYTKAAVIHTRYGCVSRVVSVVSTIVAFHLFQQSTAVSGRGYSKGDMVVTYILLSGAFSLELVSLLRAAASTWTCAWLRAAGWKQLHAAAVRLRRGVRAADRCRMWSVSIGQIDLLQFCVWGKTGDDCIYQMASCIGLGQQWNRLLCIESITISYDVEDLLLREVQRMVEACGEDEQALRAYRGQLALREWGGASFYDSAGAEEIGFDGSILAWYYATEAFLKHGLYSTLVVRVRRSPLLAADAATQEWAQQSCLVRATHTLSKYMVFLLVERPHLLPSPVRRSQYDSFCAGFVEFRDIKPRDDIADAIRPGVDLATKLIARCQEGTSVAEMLRVISGVWVEMLCYAASHCSSDSHARQLSRSTEFITVAWILTTALFNRFHGDNRPFLVKASRFLERHVKRRMAKAVY</sequence>
<evidence type="ECO:0000259" key="2">
    <source>
        <dbReference type="Pfam" id="PF13968"/>
    </source>
</evidence>
<reference evidence="3" key="3">
    <citation type="submission" date="2022-01" db="UniProtKB">
        <authorList>
            <consortium name="EnsemblPlants"/>
        </authorList>
    </citation>
    <scope>IDENTIFICATION</scope>
    <source>
        <strain evidence="3">subsp. vulgare</strain>
    </source>
</reference>
<dbReference type="Proteomes" id="UP000011116">
    <property type="component" value="Chromosome 3H"/>
</dbReference>
<reference evidence="3" key="2">
    <citation type="submission" date="2020-10" db="EMBL/GenBank/DDBJ databases">
        <authorList>
            <person name="Scholz U."/>
            <person name="Mascher M."/>
            <person name="Fiebig A."/>
        </authorList>
    </citation>
    <scope>NUCLEOTIDE SEQUENCE [LARGE SCALE GENOMIC DNA]</scope>
    <source>
        <strain evidence="3">cv. Morex</strain>
    </source>
</reference>
<protein>
    <recommendedName>
        <fullName evidence="2">DUF4220 domain-containing protein</fullName>
    </recommendedName>
</protein>
<keyword evidence="1" id="KW-0472">Membrane</keyword>
<dbReference type="InterPro" id="IPR007658">
    <property type="entry name" value="DUF594"/>
</dbReference>
<organism evidence="3 4">
    <name type="scientific">Hordeum vulgare subsp. vulgare</name>
    <name type="common">Domesticated barley</name>
    <dbReference type="NCBI Taxonomy" id="112509"/>
    <lineage>
        <taxon>Eukaryota</taxon>
        <taxon>Viridiplantae</taxon>
        <taxon>Streptophyta</taxon>
        <taxon>Embryophyta</taxon>
        <taxon>Tracheophyta</taxon>
        <taxon>Spermatophyta</taxon>
        <taxon>Magnoliopsida</taxon>
        <taxon>Liliopsida</taxon>
        <taxon>Poales</taxon>
        <taxon>Poaceae</taxon>
        <taxon>BOP clade</taxon>
        <taxon>Pooideae</taxon>
        <taxon>Triticodae</taxon>
        <taxon>Triticeae</taxon>
        <taxon>Hordeinae</taxon>
        <taxon>Hordeum</taxon>
    </lineage>
</organism>
<dbReference type="EnsemblPlants" id="HORVU.MOREX.r3.3HG0222310.1">
    <property type="protein sequence ID" value="HORVU.MOREX.r3.3HG0222310.1.CDS1"/>
    <property type="gene ID" value="HORVU.MOREX.r3.3HG0222310"/>
</dbReference>
<dbReference type="Pfam" id="PF04578">
    <property type="entry name" value="DUF594"/>
    <property type="match status" value="1"/>
</dbReference>
<proteinExistence type="predicted"/>
<evidence type="ECO:0000313" key="4">
    <source>
        <dbReference type="Proteomes" id="UP000011116"/>
    </source>
</evidence>
<keyword evidence="1" id="KW-0812">Transmembrane</keyword>
<name>A0A8I7B8W1_HORVV</name>